<gene>
    <name evidence="1" type="ORF">HRbin17_00158</name>
</gene>
<proteinExistence type="predicted"/>
<comment type="caution">
    <text evidence="1">The sequence shown here is derived from an EMBL/GenBank/DDBJ whole genome shotgun (WGS) entry which is preliminary data.</text>
</comment>
<evidence type="ECO:0000313" key="1">
    <source>
        <dbReference type="EMBL" id="GBC97669.1"/>
    </source>
</evidence>
<dbReference type="AlphaFoldDB" id="A0A2H5X907"/>
<protein>
    <submittedName>
        <fullName evidence="1">Uncharacterized protein</fullName>
    </submittedName>
</protein>
<reference evidence="2" key="1">
    <citation type="submission" date="2017-09" db="EMBL/GenBank/DDBJ databases">
        <title>Metaegenomics of thermophilic ammonia-oxidizing enrichment culture.</title>
        <authorList>
            <person name="Kato S."/>
            <person name="Suzuki K."/>
        </authorList>
    </citation>
    <scope>NUCLEOTIDE SEQUENCE [LARGE SCALE GENOMIC DNA]</scope>
</reference>
<accession>A0A2H5X907</accession>
<dbReference type="EMBL" id="BEHT01000001">
    <property type="protein sequence ID" value="GBC97669.1"/>
    <property type="molecule type" value="Genomic_DNA"/>
</dbReference>
<dbReference type="Proteomes" id="UP000236173">
    <property type="component" value="Unassembled WGS sequence"/>
</dbReference>
<organism evidence="1 2">
    <name type="scientific">Candidatus Fervidibacter japonicus</name>
    <dbReference type="NCBI Taxonomy" id="2035412"/>
    <lineage>
        <taxon>Bacteria</taxon>
        <taxon>Candidatus Fervidibacterota</taxon>
        <taxon>Candidatus Fervidibacter</taxon>
    </lineage>
</organism>
<name>A0A2H5X907_9BACT</name>
<evidence type="ECO:0000313" key="2">
    <source>
        <dbReference type="Proteomes" id="UP000236173"/>
    </source>
</evidence>
<sequence length="86" mass="9457">MRRCVVDGGSGESRPPRFGGRISRCADVSLAAAQESRPPINLHWFNTTLTNAPFGPQSVAPAALPVRRQPSLQKRLWFPLHLLLPS</sequence>